<dbReference type="InterPro" id="IPR013517">
    <property type="entry name" value="FG-GAP"/>
</dbReference>
<feature type="signal peptide" evidence="2">
    <location>
        <begin position="1"/>
        <end position="23"/>
    </location>
</feature>
<accession>A0A1I6TU47</accession>
<keyword evidence="4" id="KW-1185">Reference proteome</keyword>
<dbReference type="EMBL" id="FOZZ01000007">
    <property type="protein sequence ID" value="SFS92497.1"/>
    <property type="molecule type" value="Genomic_DNA"/>
</dbReference>
<keyword evidence="1 2" id="KW-0732">Signal</keyword>
<reference evidence="3 4" key="1">
    <citation type="submission" date="2016-10" db="EMBL/GenBank/DDBJ databases">
        <authorList>
            <person name="de Groot N.N."/>
        </authorList>
    </citation>
    <scope>NUCLEOTIDE SEQUENCE [LARGE SCALE GENOMIC DNA]</scope>
    <source>
        <strain evidence="3 4">DSM 22789</strain>
    </source>
</reference>
<evidence type="ECO:0000256" key="2">
    <source>
        <dbReference type="SAM" id="SignalP"/>
    </source>
</evidence>
<evidence type="ECO:0000313" key="3">
    <source>
        <dbReference type="EMBL" id="SFS92497.1"/>
    </source>
</evidence>
<name>A0A1I6TU47_9SPHI</name>
<dbReference type="Pfam" id="PF13517">
    <property type="entry name" value="FG-GAP_3"/>
    <property type="match status" value="4"/>
</dbReference>
<dbReference type="PANTHER" id="PTHR46580">
    <property type="entry name" value="SENSOR KINASE-RELATED"/>
    <property type="match status" value="1"/>
</dbReference>
<organism evidence="3 4">
    <name type="scientific">Sphingobacterium wenxiniae</name>
    <dbReference type="NCBI Taxonomy" id="683125"/>
    <lineage>
        <taxon>Bacteria</taxon>
        <taxon>Pseudomonadati</taxon>
        <taxon>Bacteroidota</taxon>
        <taxon>Sphingobacteriia</taxon>
        <taxon>Sphingobacteriales</taxon>
        <taxon>Sphingobacteriaceae</taxon>
        <taxon>Sphingobacterium</taxon>
    </lineage>
</organism>
<protein>
    <submittedName>
        <fullName evidence="3">Repeat domain-containing protein</fullName>
    </submittedName>
</protein>
<gene>
    <name evidence="3" type="ORF">SAMN05660206_10728</name>
</gene>
<evidence type="ECO:0000256" key="1">
    <source>
        <dbReference type="ARBA" id="ARBA00022729"/>
    </source>
</evidence>
<evidence type="ECO:0000313" key="4">
    <source>
        <dbReference type="Proteomes" id="UP000198785"/>
    </source>
</evidence>
<sequence length="404" mass="44561">MNSKSKVLKTFVCLCSLPLFACAQEQKDETAYFKDVTSTHIPIDPKSHALDVALTDFNGDGYLDLVLALEKEPNRIYLNDGTGKFIWVKGVFADKNHDTEHVRIGDFDRDASLDVIFVAEDDQNHEYYLGNGDGTFNNVSERLLGKSEANGLDIGDVNGDGLPDIVVGNSGEKPANFLWLNDLSQPGYFVDISQEALPKDLDQTQSVKLVDLDGDGHLDMVIGNEAPPSRIYFNDGKGNFKEREGALKEEVGLHTREVIAFDANNDGLMDLFFANLTSNAGKRERDPRGRLFINQGDGKFADETENRIPAYDFSTYAANVIDYDRDGDLDIILSAIRIPPFEADRVRMLQNDGKGNFTFVTEDVIPAITVERSWGIAIGDVNNDGIADVVIGAWGGQVRLLLGK</sequence>
<dbReference type="STRING" id="683125.SAMN05660206_10728"/>
<dbReference type="SUPFAM" id="SSF69318">
    <property type="entry name" value="Integrin alpha N-terminal domain"/>
    <property type="match status" value="1"/>
</dbReference>
<feature type="chain" id="PRO_5011630829" evidence="2">
    <location>
        <begin position="24"/>
        <end position="404"/>
    </location>
</feature>
<proteinExistence type="predicted"/>
<dbReference type="AlphaFoldDB" id="A0A1I6TU47"/>
<dbReference type="InterPro" id="IPR028994">
    <property type="entry name" value="Integrin_alpha_N"/>
</dbReference>
<dbReference type="Proteomes" id="UP000198785">
    <property type="component" value="Unassembled WGS sequence"/>
</dbReference>
<dbReference type="Gene3D" id="2.130.10.130">
    <property type="entry name" value="Integrin alpha, N-terminal"/>
    <property type="match status" value="2"/>
</dbReference>